<evidence type="ECO:0000313" key="2">
    <source>
        <dbReference type="Proteomes" id="UP000638648"/>
    </source>
</evidence>
<evidence type="ECO:0000313" key="1">
    <source>
        <dbReference type="EMBL" id="MBE1604318.1"/>
    </source>
</evidence>
<dbReference type="AlphaFoldDB" id="A0A927MT26"/>
<sequence length="164" mass="18078">MDRPTARTSSPLHIYLNDHLAGATGGVELLRRAARVHQGDGMGPELSRLAKEVSEDRATLIQMMKDLGVPVRRHKAALGWLGEKVGRLKPNGRLISRSPVSDVLELELMRLGVEGKVSCWRTLRVLADGKLDHTRLDDLIRRGAQQAETLEKLRTATAADVFAT</sequence>
<organism evidence="1 2">
    <name type="scientific">Actinopolymorpha pittospori</name>
    <dbReference type="NCBI Taxonomy" id="648752"/>
    <lineage>
        <taxon>Bacteria</taxon>
        <taxon>Bacillati</taxon>
        <taxon>Actinomycetota</taxon>
        <taxon>Actinomycetes</taxon>
        <taxon>Propionibacteriales</taxon>
        <taxon>Actinopolymorphaceae</taxon>
        <taxon>Actinopolymorpha</taxon>
    </lineage>
</organism>
<gene>
    <name evidence="1" type="ORF">HEB94_001166</name>
</gene>
<dbReference type="Proteomes" id="UP000638648">
    <property type="component" value="Unassembled WGS sequence"/>
</dbReference>
<keyword evidence="2" id="KW-1185">Reference proteome</keyword>
<protein>
    <submittedName>
        <fullName evidence="1">Uncharacterized protein</fullName>
    </submittedName>
</protein>
<reference evidence="1" key="1">
    <citation type="submission" date="2020-10" db="EMBL/GenBank/DDBJ databases">
        <title>Sequencing the genomes of 1000 actinobacteria strains.</title>
        <authorList>
            <person name="Klenk H.-P."/>
        </authorList>
    </citation>
    <scope>NUCLEOTIDE SEQUENCE</scope>
    <source>
        <strain evidence="1">DSM 45354</strain>
    </source>
</reference>
<dbReference type="EMBL" id="JADBEM010000001">
    <property type="protein sequence ID" value="MBE1604318.1"/>
    <property type="molecule type" value="Genomic_DNA"/>
</dbReference>
<proteinExistence type="predicted"/>
<name>A0A927MT26_9ACTN</name>
<accession>A0A927MT26</accession>
<comment type="caution">
    <text evidence="1">The sequence shown here is derived from an EMBL/GenBank/DDBJ whole genome shotgun (WGS) entry which is preliminary data.</text>
</comment>
<dbReference type="RefSeq" id="WP_192748886.1">
    <property type="nucleotide sequence ID" value="NZ_BAABJL010000045.1"/>
</dbReference>